<dbReference type="Proteomes" id="UP001181693">
    <property type="component" value="Unassembled WGS sequence"/>
</dbReference>
<proteinExistence type="predicted"/>
<dbReference type="PANTHER" id="PTHR35544:SF4">
    <property type="entry name" value="RIBOSOMAL BIOGENESIS FACTOR"/>
    <property type="match status" value="1"/>
</dbReference>
<protein>
    <recommendedName>
        <fullName evidence="4">Ribosomal biogenesis factor</fullName>
    </recommendedName>
</protein>
<evidence type="ECO:0000256" key="1">
    <source>
        <dbReference type="SAM" id="MobiDB-lite"/>
    </source>
</evidence>
<dbReference type="EMBL" id="DYDO01000005">
    <property type="protein sequence ID" value="DBA24162.1"/>
    <property type="molecule type" value="Genomic_DNA"/>
</dbReference>
<dbReference type="PANTHER" id="PTHR35544">
    <property type="entry name" value="RIBOSOMAL BIOGENESIS FACTOR"/>
    <property type="match status" value="1"/>
</dbReference>
<dbReference type="GO" id="GO:0042254">
    <property type="term" value="P:ribosome biogenesis"/>
    <property type="evidence" value="ECO:0007669"/>
    <property type="project" value="InterPro"/>
</dbReference>
<dbReference type="AlphaFoldDB" id="A0AAV3ACA3"/>
<accession>A0AAV3ACA3</accession>
<evidence type="ECO:0000313" key="2">
    <source>
        <dbReference type="EMBL" id="DBA24162.1"/>
    </source>
</evidence>
<name>A0AAV3ACA3_PYXAD</name>
<reference evidence="2" key="1">
    <citation type="thesis" date="2020" institute="ProQuest LLC" country="789 East Eisenhower Parkway, Ann Arbor, MI, USA">
        <title>Comparative Genomics and Chromosome Evolution.</title>
        <authorList>
            <person name="Mudd A.B."/>
        </authorList>
    </citation>
    <scope>NUCLEOTIDE SEQUENCE</scope>
    <source>
        <strain evidence="2">1538</strain>
        <tissue evidence="2">Blood</tissue>
    </source>
</reference>
<gene>
    <name evidence="2" type="ORF">GDO54_011859</name>
</gene>
<dbReference type="InterPro" id="IPR031389">
    <property type="entry name" value="RBIS"/>
</dbReference>
<comment type="caution">
    <text evidence="2">The sequence shown here is derived from an EMBL/GenBank/DDBJ whole genome shotgun (WGS) entry which is preliminary data.</text>
</comment>
<dbReference type="GO" id="GO:0005730">
    <property type="term" value="C:nucleolus"/>
    <property type="evidence" value="ECO:0007669"/>
    <property type="project" value="TreeGrafter"/>
</dbReference>
<organism evidence="2 3">
    <name type="scientific">Pyxicephalus adspersus</name>
    <name type="common">African bullfrog</name>
    <dbReference type="NCBI Taxonomy" id="30357"/>
    <lineage>
        <taxon>Eukaryota</taxon>
        <taxon>Metazoa</taxon>
        <taxon>Chordata</taxon>
        <taxon>Craniata</taxon>
        <taxon>Vertebrata</taxon>
        <taxon>Euteleostomi</taxon>
        <taxon>Amphibia</taxon>
        <taxon>Batrachia</taxon>
        <taxon>Anura</taxon>
        <taxon>Neobatrachia</taxon>
        <taxon>Ranoidea</taxon>
        <taxon>Pyxicephalidae</taxon>
        <taxon>Pyxicephalinae</taxon>
        <taxon>Pyxicephalus</taxon>
    </lineage>
</organism>
<feature type="region of interest" description="Disordered" evidence="1">
    <location>
        <begin position="1"/>
        <end position="36"/>
    </location>
</feature>
<sequence>MAKSKGKAQKQNNVFHVANSKSVKAKNKAKPVKSSLKKINVSNNDKVSKVNKVFTELHKDVAQLKKTTAAKLKSSQISKKVQAAPVDVDNATDLFSQL</sequence>
<keyword evidence="3" id="KW-1185">Reference proteome</keyword>
<dbReference type="Pfam" id="PF15679">
    <property type="entry name" value="DUF4665"/>
    <property type="match status" value="1"/>
</dbReference>
<evidence type="ECO:0008006" key="4">
    <source>
        <dbReference type="Google" id="ProtNLM"/>
    </source>
</evidence>
<evidence type="ECO:0000313" key="3">
    <source>
        <dbReference type="Proteomes" id="UP001181693"/>
    </source>
</evidence>